<dbReference type="GO" id="GO:0016780">
    <property type="term" value="F:phosphotransferase activity, for other substituted phosphate groups"/>
    <property type="evidence" value="ECO:0007669"/>
    <property type="project" value="TreeGrafter"/>
</dbReference>
<dbReference type="PANTHER" id="PTHR30576">
    <property type="entry name" value="COLANIC BIOSYNTHESIS UDP-GLUCOSE LIPID CARRIER TRANSFERASE"/>
    <property type="match status" value="1"/>
</dbReference>
<name>A0A346XW21_9ACTN</name>
<evidence type="ECO:0000313" key="4">
    <source>
        <dbReference type="Proteomes" id="UP000264006"/>
    </source>
</evidence>
<feature type="domain" description="Bacterial sugar transferase" evidence="2">
    <location>
        <begin position="1"/>
        <end position="119"/>
    </location>
</feature>
<dbReference type="Pfam" id="PF02397">
    <property type="entry name" value="Bac_transf"/>
    <property type="match status" value="1"/>
</dbReference>
<evidence type="ECO:0000256" key="1">
    <source>
        <dbReference type="ARBA" id="ARBA00006464"/>
    </source>
</evidence>
<keyword evidence="4" id="KW-1185">Reference proteome</keyword>
<dbReference type="Proteomes" id="UP000264006">
    <property type="component" value="Chromosome"/>
</dbReference>
<evidence type="ECO:0000313" key="3">
    <source>
        <dbReference type="EMBL" id="AXV06418.1"/>
    </source>
</evidence>
<protein>
    <submittedName>
        <fullName evidence="3">UDP-galactose-lipid carrier transferase</fullName>
    </submittedName>
</protein>
<organism evidence="3 4">
    <name type="scientific">Euzebya pacifica</name>
    <dbReference type="NCBI Taxonomy" id="1608957"/>
    <lineage>
        <taxon>Bacteria</taxon>
        <taxon>Bacillati</taxon>
        <taxon>Actinomycetota</taxon>
        <taxon>Nitriliruptoria</taxon>
        <taxon>Euzebyales</taxon>
    </lineage>
</organism>
<keyword evidence="3" id="KW-0808">Transferase</keyword>
<proteinExistence type="inferred from homology"/>
<accession>A0A346XW21</accession>
<comment type="similarity">
    <text evidence="1">Belongs to the bacterial sugar transferase family.</text>
</comment>
<dbReference type="InterPro" id="IPR003362">
    <property type="entry name" value="Bact_transf"/>
</dbReference>
<dbReference type="AlphaFoldDB" id="A0A346XW21"/>
<dbReference type="KEGG" id="euz:DVS28_a1727"/>
<reference evidence="3 4" key="1">
    <citation type="submission" date="2018-09" db="EMBL/GenBank/DDBJ databases">
        <title>Complete genome sequence of Euzebya sp. DY32-46 isolated from seawater of Pacific Ocean.</title>
        <authorList>
            <person name="Xu L."/>
            <person name="Wu Y.-H."/>
            <person name="Xu X.-W."/>
        </authorList>
    </citation>
    <scope>NUCLEOTIDE SEQUENCE [LARGE SCALE GENOMIC DNA]</scope>
    <source>
        <strain evidence="3 4">DY32-46</strain>
    </source>
</reference>
<dbReference type="EMBL" id="CP031165">
    <property type="protein sequence ID" value="AXV06418.1"/>
    <property type="molecule type" value="Genomic_DNA"/>
</dbReference>
<gene>
    <name evidence="3" type="ORF">DVS28_a1727</name>
</gene>
<sequence>MKFRTIDADALGQLGEGPSHIKRFERAGQVTRVGEWLKNWYLDELPQILNIVAGDMFVIGTRPYPLDAYEAELDMGRTRKYEMPGGLVGPVQSYKGVQSPSEYDLDLEYWEAFATWSPWSLLKLDGQILRRSVKVQLAHEGR</sequence>
<evidence type="ECO:0000259" key="2">
    <source>
        <dbReference type="Pfam" id="PF02397"/>
    </source>
</evidence>
<dbReference type="PANTHER" id="PTHR30576:SF0">
    <property type="entry name" value="UNDECAPRENYL-PHOSPHATE N-ACETYLGALACTOSAMINYL 1-PHOSPHATE TRANSFERASE-RELATED"/>
    <property type="match status" value="1"/>
</dbReference>